<dbReference type="EC" id="3.1.26.3" evidence="9"/>
<dbReference type="CDD" id="cd10845">
    <property type="entry name" value="DSRM_RNAse_III_family"/>
    <property type="match status" value="1"/>
</dbReference>
<keyword evidence="5 9" id="KW-0540">Nuclease</keyword>
<dbReference type="PROSITE" id="PS50137">
    <property type="entry name" value="DS_RBD"/>
    <property type="match status" value="1"/>
</dbReference>
<dbReference type="GO" id="GO:0006397">
    <property type="term" value="P:mRNA processing"/>
    <property type="evidence" value="ECO:0007669"/>
    <property type="project" value="UniProtKB-UniRule"/>
</dbReference>
<feature type="active site" evidence="9">
    <location>
        <position position="41"/>
    </location>
</feature>
<evidence type="ECO:0000256" key="10">
    <source>
        <dbReference type="SAM" id="MobiDB-lite"/>
    </source>
</evidence>
<comment type="catalytic activity">
    <reaction evidence="1 9">
        <text>Endonucleolytic cleavage to 5'-phosphomonoester.</text>
        <dbReference type="EC" id="3.1.26.3"/>
    </reaction>
</comment>
<feature type="binding site" evidence="9">
    <location>
        <position position="37"/>
    </location>
    <ligand>
        <name>Mg(2+)</name>
        <dbReference type="ChEBI" id="CHEBI:18420"/>
    </ligand>
</feature>
<dbReference type="Gene3D" id="3.30.160.20">
    <property type="match status" value="1"/>
</dbReference>
<dbReference type="SUPFAM" id="SSF69065">
    <property type="entry name" value="RNase III domain-like"/>
    <property type="match status" value="1"/>
</dbReference>
<dbReference type="AlphaFoldDB" id="A0A428ZEK4"/>
<dbReference type="InterPro" id="IPR014720">
    <property type="entry name" value="dsRBD_dom"/>
</dbReference>
<dbReference type="PANTHER" id="PTHR11207">
    <property type="entry name" value="RIBONUCLEASE III"/>
    <property type="match status" value="1"/>
</dbReference>
<keyword evidence="8 9" id="KW-0694">RNA-binding</keyword>
<keyword evidence="7 9" id="KW-0378">Hydrolase</keyword>
<sequence length="218" mass="23482">MLDALGVPLSSELLTRALTHRSYTEETGEHLSNDRLEFLGDAMLGAVVTDHLYRTNPDVSERGLAKLRAGVVNMNALAEVARGLGTDGLGPHLLMGEHEEASGGRDKSSVLADALEALVGAVYVEHGIDATSAVVHRLFDPRMAEVSAGGGLVDWKTRLYELTDTMDLSPPEYLVDSGDREYTATVMVAGRSYGPEIGRTKREAEQNAAKTAYRELSP</sequence>
<evidence type="ECO:0000256" key="1">
    <source>
        <dbReference type="ARBA" id="ARBA00000109"/>
    </source>
</evidence>
<dbReference type="CDD" id="cd00593">
    <property type="entry name" value="RIBOc"/>
    <property type="match status" value="1"/>
</dbReference>
<dbReference type="PANTHER" id="PTHR11207:SF0">
    <property type="entry name" value="RIBONUCLEASE 3"/>
    <property type="match status" value="1"/>
</dbReference>
<dbReference type="InterPro" id="IPR000999">
    <property type="entry name" value="RNase_III_dom"/>
</dbReference>
<keyword evidence="9" id="KW-0819">tRNA processing</keyword>
<dbReference type="OrthoDB" id="9805026at2"/>
<dbReference type="GO" id="GO:0008033">
    <property type="term" value="P:tRNA processing"/>
    <property type="evidence" value="ECO:0007669"/>
    <property type="project" value="UniProtKB-KW"/>
</dbReference>
<dbReference type="Pfam" id="PF00035">
    <property type="entry name" value="dsrm"/>
    <property type="match status" value="1"/>
</dbReference>
<feature type="active site" evidence="9">
    <location>
        <position position="116"/>
    </location>
</feature>
<evidence type="ECO:0000259" key="12">
    <source>
        <dbReference type="PROSITE" id="PS50142"/>
    </source>
</evidence>
<dbReference type="Gene3D" id="1.10.1520.10">
    <property type="entry name" value="Ribonuclease III domain"/>
    <property type="match status" value="1"/>
</dbReference>
<dbReference type="PROSITE" id="PS00517">
    <property type="entry name" value="RNASE_3_1"/>
    <property type="match status" value="1"/>
</dbReference>
<evidence type="ECO:0000256" key="8">
    <source>
        <dbReference type="ARBA" id="ARBA00022884"/>
    </source>
</evidence>
<keyword evidence="9" id="KW-0963">Cytoplasm</keyword>
<dbReference type="FunFam" id="1.10.1520.10:FF:000001">
    <property type="entry name" value="Ribonuclease 3"/>
    <property type="match status" value="1"/>
</dbReference>
<name>A0A428ZEK4_KIBAR</name>
<dbReference type="SMART" id="SM00535">
    <property type="entry name" value="RIBOc"/>
    <property type="match status" value="1"/>
</dbReference>
<keyword evidence="3 9" id="KW-0698">rRNA processing</keyword>
<keyword evidence="9" id="KW-0460">Magnesium</keyword>
<evidence type="ECO:0000313" key="14">
    <source>
        <dbReference type="Proteomes" id="UP000287547"/>
    </source>
</evidence>
<dbReference type="GO" id="GO:0004525">
    <property type="term" value="F:ribonuclease III activity"/>
    <property type="evidence" value="ECO:0007669"/>
    <property type="project" value="UniProtKB-UniRule"/>
</dbReference>
<comment type="cofactor">
    <cofactor evidence="9">
        <name>Mg(2+)</name>
        <dbReference type="ChEBI" id="CHEBI:18420"/>
    </cofactor>
</comment>
<dbReference type="GO" id="GO:0005737">
    <property type="term" value="C:cytoplasm"/>
    <property type="evidence" value="ECO:0007669"/>
    <property type="project" value="UniProtKB-SubCell"/>
</dbReference>
<dbReference type="NCBIfam" id="TIGR02191">
    <property type="entry name" value="RNaseIII"/>
    <property type="match status" value="1"/>
</dbReference>
<comment type="subunit">
    <text evidence="9">Homodimer.</text>
</comment>
<comment type="similarity">
    <text evidence="2">Belongs to the ribonuclease III family.</text>
</comment>
<dbReference type="PROSITE" id="PS50142">
    <property type="entry name" value="RNASE_3_2"/>
    <property type="match status" value="1"/>
</dbReference>
<dbReference type="InterPro" id="IPR036389">
    <property type="entry name" value="RNase_III_sf"/>
</dbReference>
<evidence type="ECO:0000259" key="11">
    <source>
        <dbReference type="PROSITE" id="PS50137"/>
    </source>
</evidence>
<feature type="binding site" evidence="9">
    <location>
        <position position="116"/>
    </location>
    <ligand>
        <name>Mg(2+)</name>
        <dbReference type="ChEBI" id="CHEBI:18420"/>
    </ligand>
</feature>
<dbReference type="GO" id="GO:0019843">
    <property type="term" value="F:rRNA binding"/>
    <property type="evidence" value="ECO:0007669"/>
    <property type="project" value="UniProtKB-KW"/>
</dbReference>
<comment type="function">
    <text evidence="9">Digests double-stranded RNA. Involved in the processing of primary rRNA transcript to yield the immediate precursors to the large and small rRNAs (23S and 16S). Processes some mRNAs, and tRNAs when they are encoded in the rRNA operon. Processes pre-crRNA and tracrRNA of type II CRISPR loci if present in the organism.</text>
</comment>
<keyword evidence="6 9" id="KW-0255">Endonuclease</keyword>
<keyword evidence="9" id="KW-0699">rRNA-binding</keyword>
<feature type="domain" description="RNase III" evidence="12">
    <location>
        <begin position="1"/>
        <end position="127"/>
    </location>
</feature>
<gene>
    <name evidence="9 13" type="primary">rnc</name>
    <name evidence="13" type="ORF">DMH04_14365</name>
</gene>
<comment type="caution">
    <text evidence="13">The sequence shown here is derived from an EMBL/GenBank/DDBJ whole genome shotgun (WGS) entry which is preliminary data.</text>
</comment>
<dbReference type="HAMAP" id="MF_00104">
    <property type="entry name" value="RNase_III"/>
    <property type="match status" value="1"/>
</dbReference>
<dbReference type="GO" id="GO:0006364">
    <property type="term" value="P:rRNA processing"/>
    <property type="evidence" value="ECO:0007669"/>
    <property type="project" value="UniProtKB-UniRule"/>
</dbReference>
<reference evidence="13 14" key="1">
    <citation type="submission" date="2018-05" db="EMBL/GenBank/DDBJ databases">
        <title>Evolution of GPA BGCs.</title>
        <authorList>
            <person name="Waglechner N."/>
            <person name="Wright G.D."/>
        </authorList>
    </citation>
    <scope>NUCLEOTIDE SEQUENCE [LARGE SCALE GENOMIC DNA]</scope>
    <source>
        <strain evidence="13 14">A82846</strain>
    </source>
</reference>
<evidence type="ECO:0000256" key="9">
    <source>
        <dbReference type="HAMAP-Rule" id="MF_00104"/>
    </source>
</evidence>
<evidence type="ECO:0000256" key="4">
    <source>
        <dbReference type="ARBA" id="ARBA00022664"/>
    </source>
</evidence>
<proteinExistence type="inferred from homology"/>
<feature type="domain" description="DRBM" evidence="11">
    <location>
        <begin position="154"/>
        <end position="218"/>
    </location>
</feature>
<evidence type="ECO:0000313" key="13">
    <source>
        <dbReference type="EMBL" id="RSM86411.1"/>
    </source>
</evidence>
<evidence type="ECO:0000256" key="2">
    <source>
        <dbReference type="ARBA" id="ARBA00010183"/>
    </source>
</evidence>
<keyword evidence="4 9" id="KW-0507">mRNA processing</keyword>
<dbReference type="GO" id="GO:0010468">
    <property type="term" value="P:regulation of gene expression"/>
    <property type="evidence" value="ECO:0007669"/>
    <property type="project" value="TreeGrafter"/>
</dbReference>
<dbReference type="GO" id="GO:0046872">
    <property type="term" value="F:metal ion binding"/>
    <property type="evidence" value="ECO:0007669"/>
    <property type="project" value="UniProtKB-KW"/>
</dbReference>
<dbReference type="SMART" id="SM00358">
    <property type="entry name" value="DSRM"/>
    <property type="match status" value="1"/>
</dbReference>
<evidence type="ECO:0000256" key="3">
    <source>
        <dbReference type="ARBA" id="ARBA00022552"/>
    </source>
</evidence>
<evidence type="ECO:0000256" key="6">
    <source>
        <dbReference type="ARBA" id="ARBA00022759"/>
    </source>
</evidence>
<keyword evidence="9" id="KW-0479">Metal-binding</keyword>
<evidence type="ECO:0000256" key="5">
    <source>
        <dbReference type="ARBA" id="ARBA00022722"/>
    </source>
</evidence>
<accession>A0A428ZEK4</accession>
<feature type="binding site" evidence="9">
    <location>
        <position position="113"/>
    </location>
    <ligand>
        <name>Mg(2+)</name>
        <dbReference type="ChEBI" id="CHEBI:18420"/>
    </ligand>
</feature>
<dbReference type="SUPFAM" id="SSF54768">
    <property type="entry name" value="dsRNA-binding domain-like"/>
    <property type="match status" value="1"/>
</dbReference>
<comment type="subcellular location">
    <subcellularLocation>
        <location evidence="9">Cytoplasm</location>
    </subcellularLocation>
</comment>
<evidence type="ECO:0000256" key="7">
    <source>
        <dbReference type="ARBA" id="ARBA00022801"/>
    </source>
</evidence>
<dbReference type="EMBL" id="QHKI01000009">
    <property type="protein sequence ID" value="RSM86411.1"/>
    <property type="molecule type" value="Genomic_DNA"/>
</dbReference>
<dbReference type="InterPro" id="IPR011907">
    <property type="entry name" value="RNase_III"/>
</dbReference>
<dbReference type="GO" id="GO:0003725">
    <property type="term" value="F:double-stranded RNA binding"/>
    <property type="evidence" value="ECO:0007669"/>
    <property type="project" value="TreeGrafter"/>
</dbReference>
<dbReference type="RefSeq" id="WP_037256586.1">
    <property type="nucleotide sequence ID" value="NZ_QHKI01000009.1"/>
</dbReference>
<protein>
    <recommendedName>
        <fullName evidence="9">Ribonuclease 3</fullName>
        <ecNumber evidence="9">3.1.26.3</ecNumber>
    </recommendedName>
    <alternativeName>
        <fullName evidence="9">Ribonuclease III</fullName>
        <shortName evidence="9">RNase III</shortName>
    </alternativeName>
</protein>
<organism evidence="13 14">
    <name type="scientific">Kibdelosporangium aridum</name>
    <dbReference type="NCBI Taxonomy" id="2030"/>
    <lineage>
        <taxon>Bacteria</taxon>
        <taxon>Bacillati</taxon>
        <taxon>Actinomycetota</taxon>
        <taxon>Actinomycetes</taxon>
        <taxon>Pseudonocardiales</taxon>
        <taxon>Pseudonocardiaceae</taxon>
        <taxon>Kibdelosporangium</taxon>
    </lineage>
</organism>
<feature type="region of interest" description="Disordered" evidence="10">
    <location>
        <begin position="197"/>
        <end position="218"/>
    </location>
</feature>
<dbReference type="Pfam" id="PF14622">
    <property type="entry name" value="Ribonucleas_3_3"/>
    <property type="match status" value="1"/>
</dbReference>
<dbReference type="Proteomes" id="UP000287547">
    <property type="component" value="Unassembled WGS sequence"/>
</dbReference>